<evidence type="ECO:0000259" key="1">
    <source>
        <dbReference type="Pfam" id="PF06985"/>
    </source>
</evidence>
<dbReference type="PANTHER" id="PTHR24148">
    <property type="entry name" value="ANKYRIN REPEAT DOMAIN-CONTAINING PROTEIN 39 HOMOLOG-RELATED"/>
    <property type="match status" value="1"/>
</dbReference>
<dbReference type="Proteomes" id="UP000799770">
    <property type="component" value="Unassembled WGS sequence"/>
</dbReference>
<evidence type="ECO:0000313" key="2">
    <source>
        <dbReference type="EMBL" id="KAF2118500.1"/>
    </source>
</evidence>
<protein>
    <submittedName>
        <fullName evidence="2">Heterokaryon incompatibility protein-domain-containing protein</fullName>
    </submittedName>
</protein>
<sequence>MRDSKSDRNFWADAICMDQDNKAEKSQQLPLMSRIYSEAKSVNVWLGEADLGDQGTSEAFTLMRKVREWRNYKTIVEKETTCDQWVAFTRLMDRAWFDRRWVVQEIVLAGHAELRCGSETIDWMHFAQAVAFFEYVKQPVEIKFRQDKQYDNHPDMFGEVRQYSASQLVRATVDVVTRGDDDRVIQRKESLESLISLLTPFETGKREDIIYAILSLARDVVATSADVSLKTNITLADVGDELLEGRNSEQQQQVVRALNQIVRNVKMDQFPVNYTKQFDEICEDLYRFTTVHSRSLDLICRPWCPPLSPEDQDKLQSYILPTWVRSLRERPYSKGRDGKMKRVNADTLVGLPGKSPYQASGTLREIGTSWSFERDHGILTLSSKGFQLDVIGRVEDTAHGGLIPDSWLEYTKRGHNTNSGKASGVSPQFWKTMVAGKGPNGDNTPVLYELLCNEIFDTSDAINLESLRKDSTNELLRDFIDRVSSVVWGRRLARTEKHRRLSLLPRAAEPGDVICILYGCSVPVVLRKTTRQTLNREMVWQLIGECFVYEMMSGEALVTRRQESDKEGRTHPGAQDSDSFYKNWRVFKIQ</sequence>
<name>A0A6A5ZG73_9PLEO</name>
<feature type="domain" description="Heterokaryon incompatibility" evidence="1">
    <location>
        <begin position="5"/>
        <end position="105"/>
    </location>
</feature>
<dbReference type="PANTHER" id="PTHR24148:SF64">
    <property type="entry name" value="HETEROKARYON INCOMPATIBILITY DOMAIN-CONTAINING PROTEIN"/>
    <property type="match status" value="1"/>
</dbReference>
<dbReference type="OrthoDB" id="3477286at2759"/>
<evidence type="ECO:0000313" key="3">
    <source>
        <dbReference type="Proteomes" id="UP000799770"/>
    </source>
</evidence>
<reference evidence="2" key="1">
    <citation type="journal article" date="2020" name="Stud. Mycol.">
        <title>101 Dothideomycetes genomes: a test case for predicting lifestyles and emergence of pathogens.</title>
        <authorList>
            <person name="Haridas S."/>
            <person name="Albert R."/>
            <person name="Binder M."/>
            <person name="Bloem J."/>
            <person name="Labutti K."/>
            <person name="Salamov A."/>
            <person name="Andreopoulos B."/>
            <person name="Baker S."/>
            <person name="Barry K."/>
            <person name="Bills G."/>
            <person name="Bluhm B."/>
            <person name="Cannon C."/>
            <person name="Castanera R."/>
            <person name="Culley D."/>
            <person name="Daum C."/>
            <person name="Ezra D."/>
            <person name="Gonzalez J."/>
            <person name="Henrissat B."/>
            <person name="Kuo A."/>
            <person name="Liang C."/>
            <person name="Lipzen A."/>
            <person name="Lutzoni F."/>
            <person name="Magnuson J."/>
            <person name="Mondo S."/>
            <person name="Nolan M."/>
            <person name="Ohm R."/>
            <person name="Pangilinan J."/>
            <person name="Park H.-J."/>
            <person name="Ramirez L."/>
            <person name="Alfaro M."/>
            <person name="Sun H."/>
            <person name="Tritt A."/>
            <person name="Yoshinaga Y."/>
            <person name="Zwiers L.-H."/>
            <person name="Turgeon B."/>
            <person name="Goodwin S."/>
            <person name="Spatafora J."/>
            <person name="Crous P."/>
            <person name="Grigoriev I."/>
        </authorList>
    </citation>
    <scope>NUCLEOTIDE SEQUENCE</scope>
    <source>
        <strain evidence="2">CBS 627.86</strain>
    </source>
</reference>
<keyword evidence="3" id="KW-1185">Reference proteome</keyword>
<dbReference type="InterPro" id="IPR052895">
    <property type="entry name" value="HetReg/Transcr_Mod"/>
</dbReference>
<proteinExistence type="predicted"/>
<gene>
    <name evidence="2" type="ORF">BDV96DRAFT_569995</name>
</gene>
<dbReference type="AlphaFoldDB" id="A0A6A5ZG73"/>
<accession>A0A6A5ZG73</accession>
<dbReference type="EMBL" id="ML977317">
    <property type="protein sequence ID" value="KAF2118500.1"/>
    <property type="molecule type" value="Genomic_DNA"/>
</dbReference>
<dbReference type="InterPro" id="IPR010730">
    <property type="entry name" value="HET"/>
</dbReference>
<dbReference type="Pfam" id="PF06985">
    <property type="entry name" value="HET"/>
    <property type="match status" value="1"/>
</dbReference>
<organism evidence="2 3">
    <name type="scientific">Lophiotrema nucula</name>
    <dbReference type="NCBI Taxonomy" id="690887"/>
    <lineage>
        <taxon>Eukaryota</taxon>
        <taxon>Fungi</taxon>
        <taxon>Dikarya</taxon>
        <taxon>Ascomycota</taxon>
        <taxon>Pezizomycotina</taxon>
        <taxon>Dothideomycetes</taxon>
        <taxon>Pleosporomycetidae</taxon>
        <taxon>Pleosporales</taxon>
        <taxon>Lophiotremataceae</taxon>
        <taxon>Lophiotrema</taxon>
    </lineage>
</organism>